<evidence type="ECO:0000256" key="5">
    <source>
        <dbReference type="ARBA" id="ARBA00023065"/>
    </source>
</evidence>
<comment type="caution">
    <text evidence="10">The sequence shown here is derived from an EMBL/GenBank/DDBJ whole genome shotgun (WGS) entry which is preliminary data.</text>
</comment>
<keyword evidence="5" id="KW-0406">Ion transport</keyword>
<feature type="region of interest" description="Disordered" evidence="9">
    <location>
        <begin position="681"/>
        <end position="727"/>
    </location>
</feature>
<dbReference type="PANTHER" id="PTHR47143:SF1">
    <property type="entry name" value="ION_TRANS DOMAIN-CONTAINING PROTEIN"/>
    <property type="match status" value="1"/>
</dbReference>
<keyword evidence="6" id="KW-0325">Glycoprotein</keyword>
<feature type="region of interest" description="Disordered" evidence="9">
    <location>
        <begin position="988"/>
        <end position="1010"/>
    </location>
</feature>
<proteinExistence type="predicted"/>
<feature type="compositionally biased region" description="Basic residues" evidence="9">
    <location>
        <begin position="502"/>
        <end position="513"/>
    </location>
</feature>
<reference evidence="11" key="1">
    <citation type="journal article" date="2023" name="Commun. Biol.">
        <title>Genome analysis of Parmales, the sister group of diatoms, reveals the evolutionary specialization of diatoms from phago-mixotrophs to photoautotrophs.</title>
        <authorList>
            <person name="Ban H."/>
            <person name="Sato S."/>
            <person name="Yoshikawa S."/>
            <person name="Yamada K."/>
            <person name="Nakamura Y."/>
            <person name="Ichinomiya M."/>
            <person name="Sato N."/>
            <person name="Blanc-Mathieu R."/>
            <person name="Endo H."/>
            <person name="Kuwata A."/>
            <person name="Ogata H."/>
        </authorList>
    </citation>
    <scope>NUCLEOTIDE SEQUENCE [LARGE SCALE GENOMIC DNA]</scope>
</reference>
<dbReference type="SUPFAM" id="SSF48403">
    <property type="entry name" value="Ankyrin repeat"/>
    <property type="match status" value="1"/>
</dbReference>
<protein>
    <submittedName>
        <fullName evidence="10">Uncharacterized protein</fullName>
    </submittedName>
</protein>
<dbReference type="Gene3D" id="1.25.40.20">
    <property type="entry name" value="Ankyrin repeat-containing domain"/>
    <property type="match status" value="1"/>
</dbReference>
<organism evidence="10 11">
    <name type="scientific">Triparma laevis f. inornata</name>
    <dbReference type="NCBI Taxonomy" id="1714386"/>
    <lineage>
        <taxon>Eukaryota</taxon>
        <taxon>Sar</taxon>
        <taxon>Stramenopiles</taxon>
        <taxon>Ochrophyta</taxon>
        <taxon>Bolidophyceae</taxon>
        <taxon>Parmales</taxon>
        <taxon>Triparmaceae</taxon>
        <taxon>Triparma</taxon>
    </lineage>
</organism>
<evidence type="ECO:0000256" key="8">
    <source>
        <dbReference type="PROSITE-ProRule" id="PRU00023"/>
    </source>
</evidence>
<dbReference type="PANTHER" id="PTHR47143">
    <property type="entry name" value="TRANSIENT RECEPTOR POTENTIAL CATION CHANNEL PROTEIN PAINLESS"/>
    <property type="match status" value="1"/>
</dbReference>
<keyword evidence="3" id="KW-0677">Repeat</keyword>
<name>A0A9W7BIP9_9STRA</name>
<feature type="compositionally biased region" description="Basic residues" evidence="9">
    <location>
        <begin position="466"/>
        <end position="479"/>
    </location>
</feature>
<evidence type="ECO:0000256" key="3">
    <source>
        <dbReference type="ARBA" id="ARBA00022737"/>
    </source>
</evidence>
<feature type="compositionally biased region" description="Basic residues" evidence="9">
    <location>
        <begin position="695"/>
        <end position="704"/>
    </location>
</feature>
<feature type="compositionally biased region" description="Basic and acidic residues" evidence="9">
    <location>
        <begin position="480"/>
        <end position="493"/>
    </location>
</feature>
<feature type="repeat" description="ANK" evidence="8">
    <location>
        <begin position="1099"/>
        <end position="1131"/>
    </location>
</feature>
<feature type="region of interest" description="Disordered" evidence="9">
    <location>
        <begin position="288"/>
        <end position="311"/>
    </location>
</feature>
<dbReference type="SMART" id="SM00248">
    <property type="entry name" value="ANK"/>
    <property type="match status" value="4"/>
</dbReference>
<dbReference type="PROSITE" id="PS50088">
    <property type="entry name" value="ANK_REPEAT"/>
    <property type="match status" value="2"/>
</dbReference>
<evidence type="ECO:0000256" key="1">
    <source>
        <dbReference type="ARBA" id="ARBA00022448"/>
    </source>
</evidence>
<keyword evidence="2" id="KW-0716">Sensory transduction</keyword>
<dbReference type="InterPro" id="IPR002110">
    <property type="entry name" value="Ankyrin_rpt"/>
</dbReference>
<dbReference type="GO" id="GO:1902495">
    <property type="term" value="C:transmembrane transporter complex"/>
    <property type="evidence" value="ECO:0007669"/>
    <property type="project" value="TreeGrafter"/>
</dbReference>
<dbReference type="InterPro" id="IPR052076">
    <property type="entry name" value="TRP_cation_channel"/>
</dbReference>
<dbReference type="GO" id="GO:0022857">
    <property type="term" value="F:transmembrane transporter activity"/>
    <property type="evidence" value="ECO:0007669"/>
    <property type="project" value="TreeGrafter"/>
</dbReference>
<gene>
    <name evidence="10" type="ORF">TL16_g12184</name>
</gene>
<feature type="compositionally biased region" description="Basic and acidic residues" evidence="9">
    <location>
        <begin position="10"/>
        <end position="26"/>
    </location>
</feature>
<dbReference type="EMBL" id="BLQM01000481">
    <property type="protein sequence ID" value="GMH91886.1"/>
    <property type="molecule type" value="Genomic_DNA"/>
</dbReference>
<dbReference type="PROSITE" id="PS50297">
    <property type="entry name" value="ANK_REP_REGION"/>
    <property type="match status" value="2"/>
</dbReference>
<accession>A0A9W7BIP9</accession>
<dbReference type="Pfam" id="PF12796">
    <property type="entry name" value="Ank_2"/>
    <property type="match status" value="1"/>
</dbReference>
<evidence type="ECO:0000256" key="6">
    <source>
        <dbReference type="ARBA" id="ARBA00023180"/>
    </source>
</evidence>
<keyword evidence="1" id="KW-0813">Transport</keyword>
<evidence type="ECO:0000256" key="9">
    <source>
        <dbReference type="SAM" id="MobiDB-lite"/>
    </source>
</evidence>
<feature type="compositionally biased region" description="Basic and acidic residues" evidence="9">
    <location>
        <begin position="681"/>
        <end position="694"/>
    </location>
</feature>
<keyword evidence="4 8" id="KW-0040">ANK repeat</keyword>
<feature type="repeat" description="ANK" evidence="8">
    <location>
        <begin position="1132"/>
        <end position="1164"/>
    </location>
</feature>
<keyword evidence="7" id="KW-0407">Ion channel</keyword>
<evidence type="ECO:0000313" key="11">
    <source>
        <dbReference type="Proteomes" id="UP001162640"/>
    </source>
</evidence>
<feature type="compositionally biased region" description="Basic and acidic residues" evidence="9">
    <location>
        <begin position="593"/>
        <end position="602"/>
    </location>
</feature>
<evidence type="ECO:0000313" key="10">
    <source>
        <dbReference type="EMBL" id="GMH91886.1"/>
    </source>
</evidence>
<dbReference type="Proteomes" id="UP001162640">
    <property type="component" value="Unassembled WGS sequence"/>
</dbReference>
<feature type="region of interest" description="Disordered" evidence="9">
    <location>
        <begin position="578"/>
        <end position="650"/>
    </location>
</feature>
<feature type="region of interest" description="Disordered" evidence="9">
    <location>
        <begin position="465"/>
        <end position="519"/>
    </location>
</feature>
<dbReference type="InterPro" id="IPR036770">
    <property type="entry name" value="Ankyrin_rpt-contain_sf"/>
</dbReference>
<evidence type="ECO:0000256" key="7">
    <source>
        <dbReference type="ARBA" id="ARBA00023303"/>
    </source>
</evidence>
<sequence>MSISAMKSMAADDVKETDAARNETKVGGDGTTGASGSQLDKMIYKSDPHAGVWGNEESYQFAMRHYTTFLSSHPVWSHKSIQKDYPVKINYGRETYSQKSWWPQGKTTRHQYCNCHEKKDSSRYKTPPLRRNNCPECGYLKSDKDNALDYEWDPIDDPKKGKPNLGDVVTMKHDMRGVQYDEEHKGYKELTERQKIVGKSLELGSHGYMSESYDKNMHTRQLDTAEPDGPAWERKMERENDLQKQMETKRKEEMENTIKVKSESQLRNEAANREKVKVEGMHEKFDWREGAPMPYGDRDKPELVVSGPARRRAEERKEIKMSLMNQPHNKTDRLAYCKGDVLKELHAEQKSGRVSKALKYYKMVSAGRGRNAMNEVIESDKKAAKESRDFEEKEFNLRKKKRVAATKLANLNKGVGGKGNTRNRMMARTTFGEKSLHSDKFVARKKQLESKFFLDGDALENDRIRDKKRRKKEKKRKKREEKEKVKREAKDADETPEGELTKKKKKAKKKEEKKKKLELQKMEQLAKLTKAMNLDLEGSDDDSLVGGFGVVSLQAQSKKFKEQIEGEEREKIEAQREALEKQEVNKGTAGVMQKDKFNKELTETAGKSKRKRQEFLNVKRNMTMLGPKVGGEDNSNSEGGMPTVVAAKSGGSGFFASLSSKFSSMTLGSKAPKGDLEAGLAEVDKEGSGDVEKQGKKKKKKKKGKKDDDEGSSEEMEGGGGDDGTITKTTIVVDKLPSEFGMQFGGSVTTGSIDDGSSFLGSLDATATITDEPQYQVVLNPVTGEERIARIDPETGQPMEEDVVLDEKSQNVEVVVKESLLFLILKYSYIIGGWAFWLIERPLLVLPHKYNPYKQYRARKVAQMLMRENTGASFLESEFGNDFRRSPLKFVVDVIMQFLNEKWARVQIFLFSFFMWFVRVWLRRNRVYTVEDLEGGAYDGDNVLVMKCFSQKLKKGDKPLNVNSRTPDGKTPLQCCFEGLLNADRKALEKSKQEEEKANEEDKDAGEKTKMVKSGLRGMMSGMKSIAKIAGVIQDPIQKYNKTLATLLSMGADVHLAQDPDHSQGYSLMHLAAQAGNCKRLVWLTTKLMKVDVLSLGQKKITPLHLAAAHGQCEAVMLLLTSGAPINTRDRNGRTPLHMAAETGGTHVTRVMMLCGANKNMWDDKGRTPFDYAVLSGRKSTTESLLVYRAPSMSAKQSINFLFHRMMADGEHKEKKLMTKTESVVDDVGDTARAGVRKGLGLLKWGANMVRTGVRITDGAARGENETTKMKAEREAREAKEGTGVVTVGRDLKKTWGKALSAVRAFRKSRVTVDLDAEVGAGFDLEGLAGEVQNEVAGDENV</sequence>
<evidence type="ECO:0000256" key="2">
    <source>
        <dbReference type="ARBA" id="ARBA00022606"/>
    </source>
</evidence>
<dbReference type="GO" id="GO:0034220">
    <property type="term" value="P:monoatomic ion transmembrane transport"/>
    <property type="evidence" value="ECO:0007669"/>
    <property type="project" value="UniProtKB-KW"/>
</dbReference>
<evidence type="ECO:0000256" key="4">
    <source>
        <dbReference type="ARBA" id="ARBA00023043"/>
    </source>
</evidence>
<feature type="region of interest" description="Disordered" evidence="9">
    <location>
        <begin position="1"/>
        <end position="38"/>
    </location>
</feature>